<keyword evidence="8 14" id="KW-0406">Ion transport</keyword>
<keyword evidence="5 14" id="KW-0812">Transmembrane</keyword>
<comment type="subcellular location">
    <subcellularLocation>
        <location evidence="1 14">Mitochondrion membrane</location>
        <topology evidence="1 14">Single-pass membrane protein</topology>
    </subcellularLocation>
</comment>
<name>Q94TH8_ATEJA</name>
<dbReference type="PANTHER" id="PTHR39937">
    <property type="entry name" value="ATP SYNTHASE PROTEIN 8"/>
    <property type="match status" value="1"/>
</dbReference>
<reference evidence="17" key="1">
    <citation type="journal article" date="2001" name="Mol. Biol. Evol.">
        <title>Mitogenomic exploration of higher teleostean phylogenies: a case study for moderate-scale evolutionary genomics with 38 newly determined complete mitochondrial DNA sequences.</title>
        <authorList>
            <person name="Miya M."/>
            <person name="Kawaguchi A."/>
            <person name="Nishida M."/>
        </authorList>
    </citation>
    <scope>NUCLEOTIDE SEQUENCE</scope>
</reference>
<evidence type="ECO:0000256" key="15">
    <source>
        <dbReference type="SAM" id="MobiDB-lite"/>
    </source>
</evidence>
<keyword evidence="10 16" id="KW-0472">Membrane</keyword>
<protein>
    <recommendedName>
        <fullName evidence="14">ATP synthase complex subunit 8</fullName>
    </recommendedName>
</protein>
<organism evidence="17">
    <name type="scientific">Ateleopus japonicus</name>
    <name type="common">Pacific jellynose fish</name>
    <dbReference type="NCBI Taxonomy" id="143306"/>
    <lineage>
        <taxon>Eukaryota</taxon>
        <taxon>Metazoa</taxon>
        <taxon>Chordata</taxon>
        <taxon>Craniata</taxon>
        <taxon>Vertebrata</taxon>
        <taxon>Euteleostomi</taxon>
        <taxon>Actinopterygii</taxon>
        <taxon>Neopterygii</taxon>
        <taxon>Teleostei</taxon>
        <taxon>Neoteleostei</taxon>
        <taxon>Ateleopodiformes</taxon>
        <taxon>Ateleopodidae</taxon>
        <taxon>Ateleopus</taxon>
    </lineage>
</organism>
<dbReference type="EMBL" id="AP002916">
    <property type="protein sequence ID" value="BAB69992.1"/>
    <property type="molecule type" value="Genomic_DNA"/>
</dbReference>
<comment type="subunit">
    <text evidence="13">Component of the ATP synthase complex composed at least of ATP5F1A/subunit alpha, ATP5F1B/subunit beta, ATP5MC1/subunit c (homooctomer), MT-ATP6/subunit a, MT-ATP8/subunit 8, ATP5ME/subunit e, ATP5MF/subunit f, ATP5MG/subunit g, ATP5MK/subunit k, ATP5MJ/subunit j, ATP5F1C/subunit gamma, ATP5F1D/subunit delta, ATP5F1E/subunit epsilon, ATP5PF/subunit F6, ATP5PB/subunit b, ATP5PD/subunit d, ATP5PO/subunit OSCP. ATP synthase complex consists of a soluble F(1) head domain (subunits alpha(3) and beta(3)) - the catalytic core - and a membrane F(0) domain - the membrane proton channel (subunits c, a, 8, e, f, g, k and j). These two domains are linked by a central stalk (subunits gamma, delta, and epsilon) rotating inside the F1 region and a stationary peripheral stalk (subunits F6, b, d, and OSCP).</text>
</comment>
<dbReference type="AlphaFoldDB" id="Q94TH8"/>
<feature type="region of interest" description="Disordered" evidence="15">
    <location>
        <begin position="35"/>
        <end position="55"/>
    </location>
</feature>
<dbReference type="GO" id="GO:0031966">
    <property type="term" value="C:mitochondrial membrane"/>
    <property type="evidence" value="ECO:0007669"/>
    <property type="project" value="UniProtKB-SubCell"/>
</dbReference>
<dbReference type="Pfam" id="PF00895">
    <property type="entry name" value="ATP-synt_8"/>
    <property type="match status" value="1"/>
</dbReference>
<evidence type="ECO:0000256" key="8">
    <source>
        <dbReference type="ARBA" id="ARBA00023065"/>
    </source>
</evidence>
<evidence type="ECO:0000256" key="2">
    <source>
        <dbReference type="ARBA" id="ARBA00008892"/>
    </source>
</evidence>
<geneLocation type="mitochondrion" evidence="17"/>
<evidence type="ECO:0000256" key="1">
    <source>
        <dbReference type="ARBA" id="ARBA00004304"/>
    </source>
</evidence>
<evidence type="ECO:0000256" key="7">
    <source>
        <dbReference type="ARBA" id="ARBA00022989"/>
    </source>
</evidence>
<evidence type="ECO:0000256" key="10">
    <source>
        <dbReference type="ARBA" id="ARBA00023136"/>
    </source>
</evidence>
<evidence type="ECO:0000256" key="4">
    <source>
        <dbReference type="ARBA" id="ARBA00022547"/>
    </source>
</evidence>
<comment type="function">
    <text evidence="12">Subunit 8, of the mitochondrial membrane ATP synthase complex (F(1)F(0) ATP synthase or Complex V) that produces ATP from ADP in the presence of a proton gradient across the membrane which is generated by electron transport complexes of the respiratory chain. ATP synthase complex consist of a soluble F(1) head domain - the catalytic core - and a membrane F(1) domain - the membrane proton channel. These two domains are linked by a central stalk rotating inside the F(1) region and a stationary peripheral stalk. During catalysis, ATP synthesis in the catalytic domain of F(1) is coupled via a rotary mechanism of the central stalk subunits to proton translocation. In vivo, can only synthesize ATP although its ATP hydrolase activity can be activated artificially in vitro. Part of the complex F(0) domain.</text>
</comment>
<dbReference type="InterPro" id="IPR050635">
    <property type="entry name" value="ATPase_protein_8"/>
</dbReference>
<dbReference type="PANTHER" id="PTHR39937:SF1">
    <property type="entry name" value="ATP SYNTHASE PROTEIN 8"/>
    <property type="match status" value="1"/>
</dbReference>
<evidence type="ECO:0000256" key="12">
    <source>
        <dbReference type="ARBA" id="ARBA00053067"/>
    </source>
</evidence>
<feature type="transmembrane region" description="Helical" evidence="16">
    <location>
        <begin position="6"/>
        <end position="24"/>
    </location>
</feature>
<keyword evidence="6 14" id="KW-0375">Hydrogen ion transport</keyword>
<dbReference type="GO" id="GO:0015986">
    <property type="term" value="P:proton motive force-driven ATP synthesis"/>
    <property type="evidence" value="ECO:0007669"/>
    <property type="project" value="InterPro"/>
</dbReference>
<dbReference type="InterPro" id="IPR001421">
    <property type="entry name" value="ATP8_metazoa"/>
</dbReference>
<comment type="similarity">
    <text evidence="2 14">Belongs to the ATPase protein 8 family.</text>
</comment>
<keyword evidence="11" id="KW-0066">ATP synthesis</keyword>
<dbReference type="GO" id="GO:0015078">
    <property type="term" value="F:proton transmembrane transporter activity"/>
    <property type="evidence" value="ECO:0007669"/>
    <property type="project" value="InterPro"/>
</dbReference>
<keyword evidence="3 14" id="KW-0813">Transport</keyword>
<evidence type="ECO:0000256" key="11">
    <source>
        <dbReference type="ARBA" id="ARBA00023310"/>
    </source>
</evidence>
<feature type="compositionally biased region" description="Pro residues" evidence="15">
    <location>
        <begin position="44"/>
        <end position="55"/>
    </location>
</feature>
<evidence type="ECO:0000256" key="9">
    <source>
        <dbReference type="ARBA" id="ARBA00023128"/>
    </source>
</evidence>
<accession>Q94TH8</accession>
<proteinExistence type="inferred from homology"/>
<evidence type="ECO:0000256" key="16">
    <source>
        <dbReference type="SAM" id="Phobius"/>
    </source>
</evidence>
<keyword evidence="7 16" id="KW-1133">Transmembrane helix</keyword>
<keyword evidence="4 14" id="KW-0138">CF(0)</keyword>
<sequence length="55" mass="6422">MPQLNPAPWFSILIFSWLVFLLIIPSKVIKHTFPHDPASHDTKPPTPNPWNLPWH</sequence>
<gene>
    <name evidence="17" type="primary">ATPase 8</name>
</gene>
<keyword evidence="9 14" id="KW-0496">Mitochondrion</keyword>
<evidence type="ECO:0000313" key="17">
    <source>
        <dbReference type="EMBL" id="BAB69992.1"/>
    </source>
</evidence>
<evidence type="ECO:0000256" key="14">
    <source>
        <dbReference type="RuleBase" id="RU003661"/>
    </source>
</evidence>
<evidence type="ECO:0000256" key="13">
    <source>
        <dbReference type="ARBA" id="ARBA00064647"/>
    </source>
</evidence>
<evidence type="ECO:0000256" key="3">
    <source>
        <dbReference type="ARBA" id="ARBA00022448"/>
    </source>
</evidence>
<dbReference type="GO" id="GO:0045259">
    <property type="term" value="C:proton-transporting ATP synthase complex"/>
    <property type="evidence" value="ECO:0007669"/>
    <property type="project" value="UniProtKB-KW"/>
</dbReference>
<evidence type="ECO:0000256" key="5">
    <source>
        <dbReference type="ARBA" id="ARBA00022692"/>
    </source>
</evidence>
<evidence type="ECO:0000256" key="6">
    <source>
        <dbReference type="ARBA" id="ARBA00022781"/>
    </source>
</evidence>